<evidence type="ECO:0000256" key="2">
    <source>
        <dbReference type="ARBA" id="ARBA00022692"/>
    </source>
</evidence>
<feature type="transmembrane region" description="Helical" evidence="6">
    <location>
        <begin position="348"/>
        <end position="368"/>
    </location>
</feature>
<dbReference type="EMBL" id="JAXCGZ010016990">
    <property type="protein sequence ID" value="KAK7069263.1"/>
    <property type="molecule type" value="Genomic_DNA"/>
</dbReference>
<name>A0AAN8ZZ76_HALRR</name>
<feature type="transmembrane region" description="Helical" evidence="6">
    <location>
        <begin position="108"/>
        <end position="129"/>
    </location>
</feature>
<dbReference type="AlphaFoldDB" id="A0AAN8ZZ76"/>
<feature type="transmembrane region" description="Helical" evidence="6">
    <location>
        <begin position="445"/>
        <end position="464"/>
    </location>
</feature>
<evidence type="ECO:0000256" key="5">
    <source>
        <dbReference type="SAM" id="MobiDB-lite"/>
    </source>
</evidence>
<keyword evidence="4 6" id="KW-0472">Membrane</keyword>
<comment type="caution">
    <text evidence="7">The sequence shown here is derived from an EMBL/GenBank/DDBJ whole genome shotgun (WGS) entry which is preliminary data.</text>
</comment>
<feature type="transmembrane region" description="Helical" evidence="6">
    <location>
        <begin position="203"/>
        <end position="222"/>
    </location>
</feature>
<sequence>MLNRPVNRLKKILSHVTVEPVMFLDGMCHWSMQVFMEVVFMNKICETKIGLSPEICSNITAHPEENILVQKEFSTSVFQNSIIMSILPLTFVLFMGAWSDLYGRRMPLILATLCHVIWSGGYLLNTWQISWPLELIYVVTLFDSIGGGSQGLVSTTIAYISDVTPVETRTSRVSTALSLWYFGGPLGNLIGAVAIQYGGINLALSIVFLVHLTNFFYTVFYIKESHGPFAAIKPTEESAKAESNLEKEDISKTRMFLDFFNWRRVIEAFKTALKRRDGYSRMILLTVILSNMLRRAARGFFMYSFVRRSLGWDAAIYSYWTSYRTLIAAGGSLVLVPILTRRVSIGDCFLIVVGSLSLIGEYCCYGFVSGLATAFMMWMGPLAGLISNASIIAHKSFATKLVSPAEKGRVSAVMAATQCLMPMVGYAMYAPIYHKTVETFPEAQYFIGACIVAVIMIIFLAYHLTDIANAMKGTDTEEEETKNNNAKDKVEPKLSHACITTPETIKAPFSGLETQDDKSSMNTYVVNIKYNLTDDQLSRDSTKKADFANMHKDIIGYENKLSDAEILQSEGENGKCASHTDGNINSKQSDHRRYSSQM</sequence>
<feature type="region of interest" description="Disordered" evidence="5">
    <location>
        <begin position="572"/>
        <end position="598"/>
    </location>
</feature>
<evidence type="ECO:0000256" key="3">
    <source>
        <dbReference type="ARBA" id="ARBA00022989"/>
    </source>
</evidence>
<evidence type="ECO:0000256" key="1">
    <source>
        <dbReference type="ARBA" id="ARBA00004141"/>
    </source>
</evidence>
<evidence type="ECO:0000313" key="8">
    <source>
        <dbReference type="Proteomes" id="UP001381693"/>
    </source>
</evidence>
<dbReference type="GO" id="GO:0016020">
    <property type="term" value="C:membrane"/>
    <property type="evidence" value="ECO:0007669"/>
    <property type="project" value="UniProtKB-SubCell"/>
</dbReference>
<reference evidence="7 8" key="1">
    <citation type="submission" date="2023-11" db="EMBL/GenBank/DDBJ databases">
        <title>Halocaridina rubra genome assembly.</title>
        <authorList>
            <person name="Smith C."/>
        </authorList>
    </citation>
    <scope>NUCLEOTIDE SEQUENCE [LARGE SCALE GENOMIC DNA]</scope>
    <source>
        <strain evidence="7">EP-1</strain>
        <tissue evidence="7">Whole</tissue>
    </source>
</reference>
<dbReference type="InterPro" id="IPR036259">
    <property type="entry name" value="MFS_trans_sf"/>
</dbReference>
<keyword evidence="2 6" id="KW-0812">Transmembrane</keyword>
<dbReference type="Pfam" id="PF07690">
    <property type="entry name" value="MFS_1"/>
    <property type="match status" value="1"/>
</dbReference>
<evidence type="ECO:0000313" key="7">
    <source>
        <dbReference type="EMBL" id="KAK7069263.1"/>
    </source>
</evidence>
<feature type="transmembrane region" description="Helical" evidence="6">
    <location>
        <begin position="317"/>
        <end position="336"/>
    </location>
</feature>
<keyword evidence="8" id="KW-1185">Reference proteome</keyword>
<dbReference type="InterPro" id="IPR011701">
    <property type="entry name" value="MFS"/>
</dbReference>
<feature type="transmembrane region" description="Helical" evidence="6">
    <location>
        <begin position="374"/>
        <end position="393"/>
    </location>
</feature>
<dbReference type="Gene3D" id="1.20.1250.20">
    <property type="entry name" value="MFS general substrate transporter like domains"/>
    <property type="match status" value="1"/>
</dbReference>
<feature type="compositionally biased region" description="Basic and acidic residues" evidence="5">
    <location>
        <begin position="588"/>
        <end position="598"/>
    </location>
</feature>
<feature type="transmembrane region" description="Helical" evidence="6">
    <location>
        <begin position="413"/>
        <end position="433"/>
    </location>
</feature>
<dbReference type="Proteomes" id="UP001381693">
    <property type="component" value="Unassembled WGS sequence"/>
</dbReference>
<proteinExistence type="predicted"/>
<keyword evidence="3 6" id="KW-1133">Transmembrane helix</keyword>
<dbReference type="PANTHER" id="PTHR23507">
    <property type="entry name" value="ZGC:174356"/>
    <property type="match status" value="1"/>
</dbReference>
<gene>
    <name evidence="7" type="ORF">SK128_020524</name>
</gene>
<evidence type="ECO:0000256" key="6">
    <source>
        <dbReference type="SAM" id="Phobius"/>
    </source>
</evidence>
<feature type="transmembrane region" description="Helical" evidence="6">
    <location>
        <begin position="135"/>
        <end position="159"/>
    </location>
</feature>
<comment type="subcellular location">
    <subcellularLocation>
        <location evidence="1">Membrane</location>
        <topology evidence="1">Multi-pass membrane protein</topology>
    </subcellularLocation>
</comment>
<evidence type="ECO:0008006" key="9">
    <source>
        <dbReference type="Google" id="ProtNLM"/>
    </source>
</evidence>
<dbReference type="SUPFAM" id="SSF103473">
    <property type="entry name" value="MFS general substrate transporter"/>
    <property type="match status" value="1"/>
</dbReference>
<feature type="transmembrane region" description="Helical" evidence="6">
    <location>
        <begin position="77"/>
        <end position="96"/>
    </location>
</feature>
<dbReference type="PANTHER" id="PTHR23507:SF1">
    <property type="entry name" value="FI18259P1-RELATED"/>
    <property type="match status" value="1"/>
</dbReference>
<protein>
    <recommendedName>
        <fullName evidence="9">Proton-coupled folate transporter</fullName>
    </recommendedName>
</protein>
<dbReference type="GO" id="GO:0022857">
    <property type="term" value="F:transmembrane transporter activity"/>
    <property type="evidence" value="ECO:0007669"/>
    <property type="project" value="InterPro"/>
</dbReference>
<feature type="transmembrane region" description="Helical" evidence="6">
    <location>
        <begin position="179"/>
        <end position="197"/>
    </location>
</feature>
<evidence type="ECO:0000256" key="4">
    <source>
        <dbReference type="ARBA" id="ARBA00023136"/>
    </source>
</evidence>
<accession>A0AAN8ZZ76</accession>
<organism evidence="7 8">
    <name type="scientific">Halocaridina rubra</name>
    <name type="common">Hawaiian red shrimp</name>
    <dbReference type="NCBI Taxonomy" id="373956"/>
    <lineage>
        <taxon>Eukaryota</taxon>
        <taxon>Metazoa</taxon>
        <taxon>Ecdysozoa</taxon>
        <taxon>Arthropoda</taxon>
        <taxon>Crustacea</taxon>
        <taxon>Multicrustacea</taxon>
        <taxon>Malacostraca</taxon>
        <taxon>Eumalacostraca</taxon>
        <taxon>Eucarida</taxon>
        <taxon>Decapoda</taxon>
        <taxon>Pleocyemata</taxon>
        <taxon>Caridea</taxon>
        <taxon>Atyoidea</taxon>
        <taxon>Atyidae</taxon>
        <taxon>Halocaridina</taxon>
    </lineage>
</organism>